<protein>
    <submittedName>
        <fullName evidence="1">Unannotated protein</fullName>
    </submittedName>
</protein>
<accession>A0A6J6S0Q1</accession>
<reference evidence="1" key="1">
    <citation type="submission" date="2020-05" db="EMBL/GenBank/DDBJ databases">
        <authorList>
            <person name="Chiriac C."/>
            <person name="Salcher M."/>
            <person name="Ghai R."/>
            <person name="Kavagutti S V."/>
        </authorList>
    </citation>
    <scope>NUCLEOTIDE SEQUENCE</scope>
</reference>
<proteinExistence type="predicted"/>
<dbReference type="EMBL" id="CAEZXY010000193">
    <property type="protein sequence ID" value="CAB4728444.1"/>
    <property type="molecule type" value="Genomic_DNA"/>
</dbReference>
<sequence length="319" mass="36008">MPGHAGNIAHLLTGDLFDRCRDSDRNKRQNLFLRNEAGFGVELHELELAIGTKIFVAKTTSDLVVTIDAANHAQLLEQLRALRKRVKRSGRQTAGHDKVTRAFWSRCDQHRGFDFDETLIVHGPSKRGIYLGADTEVALHPFSAQIDITVREANHFVDLDTIVELERWRLRDIQNLNAAIANFDLASGHVRVGRAIGALTNDSSNANYVFRTKVSGTIDHALHESGVITKIDKGQMLTVLTAAGYPPAHRDLAANVGDSQRSAMVGTHGNRISHRRSFGFRRVEQREQWQRSSERQLLVRCRRADHGSLRCRPRLRRHR</sequence>
<gene>
    <name evidence="1" type="ORF">UFOPK2624_02167</name>
</gene>
<organism evidence="1">
    <name type="scientific">freshwater metagenome</name>
    <dbReference type="NCBI Taxonomy" id="449393"/>
    <lineage>
        <taxon>unclassified sequences</taxon>
        <taxon>metagenomes</taxon>
        <taxon>ecological metagenomes</taxon>
    </lineage>
</organism>
<name>A0A6J6S0Q1_9ZZZZ</name>
<evidence type="ECO:0000313" key="1">
    <source>
        <dbReference type="EMBL" id="CAB4728444.1"/>
    </source>
</evidence>
<dbReference type="AlphaFoldDB" id="A0A6J6S0Q1"/>